<dbReference type="InterPro" id="IPR006130">
    <property type="entry name" value="Asp/Orn_carbamoylTrfase"/>
</dbReference>
<dbReference type="PROSITE" id="PS51635">
    <property type="entry name" value="PNPLA"/>
    <property type="match status" value="1"/>
</dbReference>
<dbReference type="InterPro" id="IPR006132">
    <property type="entry name" value="Asp/Orn_carbamoyltranf_P-bd"/>
</dbReference>
<dbReference type="NCBIfam" id="NF001986">
    <property type="entry name" value="PRK00779.1"/>
    <property type="match status" value="1"/>
</dbReference>
<dbReference type="Pfam" id="PF01734">
    <property type="entry name" value="Patatin"/>
    <property type="match status" value="1"/>
</dbReference>
<accession>A0A174FFW9</accession>
<dbReference type="SUPFAM" id="SSF52151">
    <property type="entry name" value="FabD/lysophospholipase-like"/>
    <property type="match status" value="1"/>
</dbReference>
<dbReference type="PROSITE" id="PS00097">
    <property type="entry name" value="CARBAMOYLTRANSFERASE"/>
    <property type="match status" value="1"/>
</dbReference>
<evidence type="ECO:0000256" key="4">
    <source>
        <dbReference type="ARBA" id="ARBA00023098"/>
    </source>
</evidence>
<dbReference type="FunFam" id="3.40.50.1370:FF:000008">
    <property type="entry name" value="Ornithine carbamoyltransferase"/>
    <property type="match status" value="1"/>
</dbReference>
<keyword evidence="3 6" id="KW-0808">Transferase</keyword>
<dbReference type="SUPFAM" id="SSF53671">
    <property type="entry name" value="Aspartate/ornithine carbamoyltransferase"/>
    <property type="match status" value="1"/>
</dbReference>
<dbReference type="AlphaFoldDB" id="A0A174FFW9"/>
<organism evidence="10 11">
    <name type="scientific">Faecalicatena contorta</name>
    <dbReference type="NCBI Taxonomy" id="39482"/>
    <lineage>
        <taxon>Bacteria</taxon>
        <taxon>Bacillati</taxon>
        <taxon>Bacillota</taxon>
        <taxon>Clostridia</taxon>
        <taxon>Lachnospirales</taxon>
        <taxon>Lachnospiraceae</taxon>
        <taxon>Faecalicatena</taxon>
    </lineage>
</organism>
<feature type="short sequence motif" description="GXGXXG" evidence="8">
    <location>
        <begin position="17"/>
        <end position="22"/>
    </location>
</feature>
<dbReference type="InterPro" id="IPR002641">
    <property type="entry name" value="PNPLA_dom"/>
</dbReference>
<dbReference type="Pfam" id="PF00185">
    <property type="entry name" value="OTCace"/>
    <property type="match status" value="1"/>
</dbReference>
<evidence type="ECO:0000256" key="1">
    <source>
        <dbReference type="ARBA" id="ARBA00003822"/>
    </source>
</evidence>
<feature type="binding site" evidence="6">
    <location>
        <begin position="637"/>
        <end position="638"/>
    </location>
    <ligand>
        <name>carbamoyl phosphate</name>
        <dbReference type="ChEBI" id="CHEBI:58228"/>
    </ligand>
</feature>
<reference evidence="10 11" key="1">
    <citation type="submission" date="2015-09" db="EMBL/GenBank/DDBJ databases">
        <authorList>
            <consortium name="Pathogen Informatics"/>
        </authorList>
    </citation>
    <scope>NUCLEOTIDE SEQUENCE [LARGE SCALE GENOMIC DNA]</scope>
    <source>
        <strain evidence="10 11">2789STDY5834876</strain>
    </source>
</reference>
<dbReference type="PRINTS" id="PR00100">
    <property type="entry name" value="AOTCASE"/>
</dbReference>
<dbReference type="EC" id="2.1.3.3" evidence="6 7"/>
<dbReference type="GO" id="GO:0016597">
    <property type="term" value="F:amino acid binding"/>
    <property type="evidence" value="ECO:0007669"/>
    <property type="project" value="InterPro"/>
</dbReference>
<comment type="similarity">
    <text evidence="2 6">Belongs to the aspartate/ornithine carbamoyltransferase superfamily. OTCase family.</text>
</comment>
<dbReference type="Pfam" id="PF02729">
    <property type="entry name" value="OTCace_N"/>
    <property type="match status" value="1"/>
</dbReference>
<proteinExistence type="inferred from homology"/>
<dbReference type="NCBIfam" id="NF003286">
    <property type="entry name" value="PRK04284.1"/>
    <property type="match status" value="1"/>
</dbReference>
<feature type="binding site" evidence="6">
    <location>
        <begin position="500"/>
        <end position="503"/>
    </location>
    <ligand>
        <name>carbamoyl phosphate</name>
        <dbReference type="ChEBI" id="CHEBI:58228"/>
    </ligand>
</feature>
<dbReference type="NCBIfam" id="TIGR00658">
    <property type="entry name" value="orni_carb_tr"/>
    <property type="match status" value="1"/>
</dbReference>
<name>A0A174FFW9_9FIRM</name>
<dbReference type="CDD" id="cd07209">
    <property type="entry name" value="Pat_hypo_Ecoli_Z1214_like"/>
    <property type="match status" value="1"/>
</dbReference>
<dbReference type="GO" id="GO:0042450">
    <property type="term" value="P:L-arginine biosynthetic process via ornithine"/>
    <property type="evidence" value="ECO:0007669"/>
    <property type="project" value="UniProtKB-UniRule"/>
</dbReference>
<feature type="binding site" evidence="6">
    <location>
        <begin position="600"/>
        <end position="601"/>
    </location>
    <ligand>
        <name>L-ornithine</name>
        <dbReference type="ChEBI" id="CHEBI:46911"/>
    </ligand>
</feature>
<dbReference type="RefSeq" id="WP_083487081.1">
    <property type="nucleotide sequence ID" value="NZ_CYZU01000019.1"/>
</dbReference>
<dbReference type="Gene3D" id="3.40.1090.10">
    <property type="entry name" value="Cytosolic phospholipase A2 catalytic domain"/>
    <property type="match status" value="1"/>
</dbReference>
<dbReference type="PRINTS" id="PR00102">
    <property type="entry name" value="OTCASE"/>
</dbReference>
<evidence type="ECO:0000256" key="3">
    <source>
        <dbReference type="ARBA" id="ARBA00022679"/>
    </source>
</evidence>
<evidence type="ECO:0000256" key="8">
    <source>
        <dbReference type="PROSITE-ProRule" id="PRU01161"/>
    </source>
</evidence>
<feature type="binding site" evidence="6">
    <location>
        <position position="473"/>
    </location>
    <ligand>
        <name>carbamoyl phosphate</name>
        <dbReference type="ChEBI" id="CHEBI:58228"/>
    </ligand>
</feature>
<dbReference type="GO" id="GO:0004585">
    <property type="term" value="F:ornithine carbamoyltransferase activity"/>
    <property type="evidence" value="ECO:0007669"/>
    <property type="project" value="UniProtKB-UniRule"/>
</dbReference>
<feature type="binding site" evidence="6">
    <location>
        <position position="596"/>
    </location>
    <ligand>
        <name>L-ornithine</name>
        <dbReference type="ChEBI" id="CHEBI:46911"/>
    </ligand>
</feature>
<dbReference type="InterPro" id="IPR024904">
    <property type="entry name" value="OTCase_ArgI"/>
</dbReference>
<feature type="short sequence motif" description="GXSXG" evidence="8">
    <location>
        <begin position="44"/>
        <end position="48"/>
    </location>
</feature>
<feature type="binding site" evidence="6">
    <location>
        <position position="449"/>
    </location>
    <ligand>
        <name>carbamoyl phosphate</name>
        <dbReference type="ChEBI" id="CHEBI:58228"/>
    </ligand>
</feature>
<dbReference type="InterPro" id="IPR036901">
    <property type="entry name" value="Asp/Orn_carbamoylTrfase_sf"/>
</dbReference>
<dbReference type="GO" id="GO:0019240">
    <property type="term" value="P:citrulline biosynthetic process"/>
    <property type="evidence" value="ECO:0007669"/>
    <property type="project" value="TreeGrafter"/>
</dbReference>
<dbReference type="STRING" id="39482.ERS852491_02312"/>
<dbReference type="OrthoDB" id="9802587at2"/>
<evidence type="ECO:0000256" key="5">
    <source>
        <dbReference type="ARBA" id="ARBA00048772"/>
    </source>
</evidence>
<protein>
    <recommendedName>
        <fullName evidence="6 7">Ornithine carbamoyltransferase</fullName>
        <shortName evidence="6">OTCase</shortName>
        <ecNumber evidence="6 7">2.1.3.3</ecNumber>
    </recommendedName>
</protein>
<keyword evidence="8" id="KW-0378">Hydrolase</keyword>
<dbReference type="InterPro" id="IPR016035">
    <property type="entry name" value="Acyl_Trfase/lysoPLipase"/>
</dbReference>
<dbReference type="InterPro" id="IPR002292">
    <property type="entry name" value="Orn/put_carbamltrans"/>
</dbReference>
<keyword evidence="4 8" id="KW-0443">Lipid metabolism</keyword>
<evidence type="ECO:0000256" key="6">
    <source>
        <dbReference type="HAMAP-Rule" id="MF_01109"/>
    </source>
</evidence>
<evidence type="ECO:0000259" key="9">
    <source>
        <dbReference type="PROSITE" id="PS51635"/>
    </source>
</evidence>
<evidence type="ECO:0000313" key="10">
    <source>
        <dbReference type="EMBL" id="CUO47025.1"/>
    </source>
</evidence>
<evidence type="ECO:0000256" key="7">
    <source>
        <dbReference type="NCBIfam" id="TIGR00658"/>
    </source>
</evidence>
<feature type="active site" description="Nucleophile" evidence="8">
    <location>
        <position position="46"/>
    </location>
</feature>
<dbReference type="GO" id="GO:0005737">
    <property type="term" value="C:cytoplasm"/>
    <property type="evidence" value="ECO:0007669"/>
    <property type="project" value="UniProtKB-SubCell"/>
</dbReference>
<comment type="function">
    <text evidence="1">Reversibly catalyzes the transfer of the carbamoyl group from carbamoyl phosphate (CP) to the N(epsilon) atom of ornithine (ORN) to produce L-citrulline.</text>
</comment>
<feature type="short sequence motif" description="DGA/G" evidence="8">
    <location>
        <begin position="184"/>
        <end position="186"/>
    </location>
</feature>
<dbReference type="HAMAP" id="MF_01109">
    <property type="entry name" value="OTCase"/>
    <property type="match status" value="1"/>
</dbReference>
<dbReference type="GO" id="GO:0016042">
    <property type="term" value="P:lipid catabolic process"/>
    <property type="evidence" value="ECO:0007669"/>
    <property type="project" value="UniProtKB-UniRule"/>
</dbReference>
<evidence type="ECO:0000256" key="2">
    <source>
        <dbReference type="ARBA" id="ARBA00007805"/>
    </source>
</evidence>
<keyword evidence="6" id="KW-0963">Cytoplasm</keyword>
<dbReference type="InterPro" id="IPR006131">
    <property type="entry name" value="Asp_carbamoyltransf_Asp/Orn-bd"/>
</dbReference>
<dbReference type="EMBL" id="CYZU01000019">
    <property type="protein sequence ID" value="CUO47025.1"/>
    <property type="molecule type" value="Genomic_DNA"/>
</dbReference>
<dbReference type="Proteomes" id="UP000095544">
    <property type="component" value="Unassembled WGS sequence"/>
</dbReference>
<sequence length="697" mass="78532">MEPLLDLSKEYGIVLDGGGARGAYQIGAWKALKEAGVKVNAVAGTSVGALNGALICMDDVENAEKIWTGMTFSKVMDVDDDWMERLFSHENKFTEVIAEIWKRLSDGGVDVTPLRKLIHEVIDEEKIRSSGKEFFLLTFSLTDFKELDLSLDDIPEGMLEDFLLASAYLLGFKNEKLHGKRYIDGGVVNNVPLKSLVKRGYTDIIEIRIYGPGREPRVKLPEGAEKYQIGPRVGLGSIIDFESKRSRQNLKIGYFDAKRMLYGLEGFIYYVVQTHEDGWFEEQLADITEIEKAEMAFVLKLPLTFTVKALYMAMLEASAKQMRIPKYQIYTTDELYNLTAERYEALADKIHLPRFTHVLMNIGRDNTMNLKGRNFLTLKDFTPEEITYLLDLAADLKEKKKNGVPVDYYKGKNVALIFEKTSTRTRCAFEVAAHDMGMGSTYLDPSGSQIGKKESIEDTARVLGRMYDGIEYRGFGQEIVEELAKYAGVPVWNGLTNEYHPTQMLADLLTIREHFGKLKGIKLVYMGDARYNMGNSLMIACAKMGMHFVACTTAKYFPSQELVEVCRGYAAESGATITLTEDAMEGTKDADVIYTDVWVSMGEPDEVWEERIKELSPYKVTKEIMGNAGEGAIFLHCLPAFHDLKTKIGKEMGERFGITDMEVTDEVFESVQSKVFDEAENRMHTIKAVMVATLGEF</sequence>
<feature type="binding site" evidence="6">
    <location>
        <position position="682"/>
    </location>
    <ligand>
        <name>carbamoyl phosphate</name>
        <dbReference type="ChEBI" id="CHEBI:58228"/>
    </ligand>
</feature>
<feature type="active site" description="Proton acceptor" evidence="8">
    <location>
        <position position="184"/>
    </location>
</feature>
<comment type="catalytic activity">
    <reaction evidence="5 6">
        <text>carbamoyl phosphate + L-ornithine = L-citrulline + phosphate + H(+)</text>
        <dbReference type="Rhea" id="RHEA:19513"/>
        <dbReference type="ChEBI" id="CHEBI:15378"/>
        <dbReference type="ChEBI" id="CHEBI:43474"/>
        <dbReference type="ChEBI" id="CHEBI:46911"/>
        <dbReference type="ChEBI" id="CHEBI:57743"/>
        <dbReference type="ChEBI" id="CHEBI:58228"/>
        <dbReference type="EC" id="2.1.3.3"/>
    </reaction>
</comment>
<feature type="domain" description="PNPLA" evidence="9">
    <location>
        <begin position="13"/>
        <end position="197"/>
    </location>
</feature>
<feature type="binding site" evidence="6">
    <location>
        <position position="532"/>
    </location>
    <ligand>
        <name>L-ornithine</name>
        <dbReference type="ChEBI" id="CHEBI:46911"/>
    </ligand>
</feature>
<keyword evidence="8" id="KW-0442">Lipid degradation</keyword>
<comment type="subcellular location">
    <subcellularLocation>
        <location evidence="6">Cytoplasm</location>
    </subcellularLocation>
</comment>
<feature type="binding site" evidence="6">
    <location>
        <begin position="422"/>
        <end position="425"/>
    </location>
    <ligand>
        <name>carbamoyl phosphate</name>
        <dbReference type="ChEBI" id="CHEBI:58228"/>
    </ligand>
</feature>
<dbReference type="PANTHER" id="PTHR45753">
    <property type="entry name" value="ORNITHINE CARBAMOYLTRANSFERASE, MITOCHONDRIAL"/>
    <property type="match status" value="1"/>
</dbReference>
<gene>
    <name evidence="10" type="primary">argF</name>
    <name evidence="10" type="ORF">ERS852491_02312</name>
</gene>
<dbReference type="PANTHER" id="PTHR45753:SF2">
    <property type="entry name" value="ORNITHINE CARBAMOYLTRANSFERASE"/>
    <property type="match status" value="1"/>
</dbReference>
<evidence type="ECO:0000313" key="11">
    <source>
        <dbReference type="Proteomes" id="UP000095544"/>
    </source>
</evidence>
<dbReference type="Gene3D" id="3.40.50.1370">
    <property type="entry name" value="Aspartate/ornithine carbamoyltransferase"/>
    <property type="match status" value="2"/>
</dbReference>
<dbReference type="GO" id="GO:0016787">
    <property type="term" value="F:hydrolase activity"/>
    <property type="evidence" value="ECO:0007669"/>
    <property type="project" value="UniProtKB-UniRule"/>
</dbReference>